<evidence type="ECO:0000313" key="3">
    <source>
        <dbReference type="EMBL" id="OGG26286.1"/>
    </source>
</evidence>
<evidence type="ECO:0000256" key="2">
    <source>
        <dbReference type="SAM" id="Phobius"/>
    </source>
</evidence>
<organism evidence="3 4">
    <name type="scientific">Candidatus Gottesmanbacteria bacterium RIFCSPLOWO2_01_FULL_39_12b</name>
    <dbReference type="NCBI Taxonomy" id="1798388"/>
    <lineage>
        <taxon>Bacteria</taxon>
        <taxon>Candidatus Gottesmaniibacteriota</taxon>
    </lineage>
</organism>
<keyword evidence="1" id="KW-0175">Coiled coil</keyword>
<name>A0A1F6ANM6_9BACT</name>
<feature type="coiled-coil region" evidence="1">
    <location>
        <begin position="38"/>
        <end position="76"/>
    </location>
</feature>
<sequence>MNENQGKGNYFWFGFFLGGLFGAFLIFVLGTKEGKKLTDELTEKVELYEEELEDKVSKLQKKGEELLQQAEAVKDSVVKEVEGRNQIASDALISKMDHSLSNIENIQKKGVELTQELHHRYFKKNGKSLTS</sequence>
<proteinExistence type="predicted"/>
<dbReference type="EMBL" id="MFJR01000012">
    <property type="protein sequence ID" value="OGG26286.1"/>
    <property type="molecule type" value="Genomic_DNA"/>
</dbReference>
<accession>A0A1F6ANM6</accession>
<gene>
    <name evidence="3" type="ORF">A2960_04915</name>
</gene>
<evidence type="ECO:0000256" key="1">
    <source>
        <dbReference type="SAM" id="Coils"/>
    </source>
</evidence>
<evidence type="ECO:0000313" key="4">
    <source>
        <dbReference type="Proteomes" id="UP000176609"/>
    </source>
</evidence>
<dbReference type="AlphaFoldDB" id="A0A1F6ANM6"/>
<keyword evidence="2" id="KW-1133">Transmembrane helix</keyword>
<comment type="caution">
    <text evidence="3">The sequence shown here is derived from an EMBL/GenBank/DDBJ whole genome shotgun (WGS) entry which is preliminary data.</text>
</comment>
<reference evidence="3 4" key="1">
    <citation type="journal article" date="2016" name="Nat. Commun.">
        <title>Thousands of microbial genomes shed light on interconnected biogeochemical processes in an aquifer system.</title>
        <authorList>
            <person name="Anantharaman K."/>
            <person name="Brown C.T."/>
            <person name="Hug L.A."/>
            <person name="Sharon I."/>
            <person name="Castelle C.J."/>
            <person name="Probst A.J."/>
            <person name="Thomas B.C."/>
            <person name="Singh A."/>
            <person name="Wilkins M.J."/>
            <person name="Karaoz U."/>
            <person name="Brodie E.L."/>
            <person name="Williams K.H."/>
            <person name="Hubbard S.S."/>
            <person name="Banfield J.F."/>
        </authorList>
    </citation>
    <scope>NUCLEOTIDE SEQUENCE [LARGE SCALE GENOMIC DNA]</scope>
</reference>
<keyword evidence="2" id="KW-0472">Membrane</keyword>
<feature type="transmembrane region" description="Helical" evidence="2">
    <location>
        <begin position="12"/>
        <end position="30"/>
    </location>
</feature>
<dbReference type="Proteomes" id="UP000176609">
    <property type="component" value="Unassembled WGS sequence"/>
</dbReference>
<keyword evidence="2" id="KW-0812">Transmembrane</keyword>
<protein>
    <submittedName>
        <fullName evidence="3">Uncharacterized protein</fullName>
    </submittedName>
</protein>